<name>A0A0N5AT42_9BILA</name>
<evidence type="ECO:0000313" key="2">
    <source>
        <dbReference type="Proteomes" id="UP000046393"/>
    </source>
</evidence>
<keyword evidence="2" id="KW-1185">Reference proteome</keyword>
<evidence type="ECO:0000313" key="3">
    <source>
        <dbReference type="WBParaSite" id="SMUV_0000798601-mRNA-1"/>
    </source>
</evidence>
<protein>
    <submittedName>
        <fullName evidence="3">SXP/RAL-2 family protein Ani s 5-like cation-binding domain-containing protein</fullName>
    </submittedName>
</protein>
<feature type="chain" id="PRO_5005893408" evidence="1">
    <location>
        <begin position="18"/>
        <end position="210"/>
    </location>
</feature>
<sequence>MLLVLIFTVLAVQFATAKSIADKRSPELLGNASTTANKKLSSPPIKILQNNGLWPIETPSRQPMMWHSQTNSIIHPKVQFQVPAPGVIESTPTNSQRRCPLSPFAKFLTDGEQEALHELIVEARQNGADEPEIKEHINKYLKEILTAEKLQQFEEANAKFEKNRFMKRPCMNNEWRNQAETGLTPQEESNFQKSNPDNRKLLSKLIFKTR</sequence>
<keyword evidence="1" id="KW-0732">Signal</keyword>
<organism evidence="2 3">
    <name type="scientific">Syphacia muris</name>
    <dbReference type="NCBI Taxonomy" id="451379"/>
    <lineage>
        <taxon>Eukaryota</taxon>
        <taxon>Metazoa</taxon>
        <taxon>Ecdysozoa</taxon>
        <taxon>Nematoda</taxon>
        <taxon>Chromadorea</taxon>
        <taxon>Rhabditida</taxon>
        <taxon>Spirurina</taxon>
        <taxon>Oxyuridomorpha</taxon>
        <taxon>Oxyuroidea</taxon>
        <taxon>Oxyuridae</taxon>
        <taxon>Syphacia</taxon>
    </lineage>
</organism>
<dbReference type="WBParaSite" id="SMUV_0000798601-mRNA-1">
    <property type="protein sequence ID" value="SMUV_0000798601-mRNA-1"/>
    <property type="gene ID" value="SMUV_0000798601"/>
</dbReference>
<dbReference type="Proteomes" id="UP000046393">
    <property type="component" value="Unplaced"/>
</dbReference>
<evidence type="ECO:0000256" key="1">
    <source>
        <dbReference type="SAM" id="SignalP"/>
    </source>
</evidence>
<accession>A0A0N5AT42</accession>
<feature type="signal peptide" evidence="1">
    <location>
        <begin position="1"/>
        <end position="17"/>
    </location>
</feature>
<reference evidence="3" key="1">
    <citation type="submission" date="2017-02" db="UniProtKB">
        <authorList>
            <consortium name="WormBaseParasite"/>
        </authorList>
    </citation>
    <scope>IDENTIFICATION</scope>
</reference>
<proteinExistence type="predicted"/>
<dbReference type="AlphaFoldDB" id="A0A0N5AT42"/>